<evidence type="ECO:0000256" key="7">
    <source>
        <dbReference type="ARBA" id="ARBA00023242"/>
    </source>
</evidence>
<sequence>MDLQALFWFLLKKRTRNSRLTARAILQRNASERMYRIRRKTRLAVLLLSALASHFTVERRSWQIPRTSAWFDLAYSTYSNDQWYANFRVSKNTFHFLLDELRADLERQDTEMRKAVTVRRKVALFLYYLASTDSYRSLGNLFGLSRVFVCICLRQVSEAILKKLKPKYISFPKGDELVQVIAHYKERWGFPMCAGAIDGTHIAIATPPHNHVAYVNRKSYHSIVMQAVVDGHYMFRDIVVGWPGSVHDARVFSNSQFYNLGCSGQLFPEDVQDTILGRQVHPVILGDPAYPMLNWLMKAYPENTNTPRIQSRFNYRLSRARMTVENTFGRWKGRFRRFLKQVDMSVDGVIKVVAASCVIHNICEMRNEPFFDEWLQEGFQAPHVAAFIGPSAEAGADIRDTLAAYFLTPEGQITGN</sequence>
<organism evidence="10 11">
    <name type="scientific">Acropora cervicornis</name>
    <name type="common">Staghorn coral</name>
    <dbReference type="NCBI Taxonomy" id="6130"/>
    <lineage>
        <taxon>Eukaryota</taxon>
        <taxon>Metazoa</taxon>
        <taxon>Cnidaria</taxon>
        <taxon>Anthozoa</taxon>
        <taxon>Hexacorallia</taxon>
        <taxon>Scleractinia</taxon>
        <taxon>Astrocoeniina</taxon>
        <taxon>Acroporidae</taxon>
        <taxon>Acropora</taxon>
    </lineage>
</organism>
<dbReference type="Pfam" id="PF26138">
    <property type="entry name" value="DUF8040"/>
    <property type="match status" value="1"/>
</dbReference>
<evidence type="ECO:0000313" key="10">
    <source>
        <dbReference type="EMBL" id="KAK2550651.1"/>
    </source>
</evidence>
<evidence type="ECO:0000256" key="4">
    <source>
        <dbReference type="ARBA" id="ARBA00022722"/>
    </source>
</evidence>
<name>A0AAD9UUP5_ACRCE</name>
<dbReference type="Proteomes" id="UP001249851">
    <property type="component" value="Unassembled WGS sequence"/>
</dbReference>
<evidence type="ECO:0000256" key="2">
    <source>
        <dbReference type="ARBA" id="ARBA00004123"/>
    </source>
</evidence>
<dbReference type="InterPro" id="IPR027806">
    <property type="entry name" value="HARBI1_dom"/>
</dbReference>
<comment type="cofactor">
    <cofactor evidence="1">
        <name>a divalent metal cation</name>
        <dbReference type="ChEBI" id="CHEBI:60240"/>
    </cofactor>
</comment>
<proteinExistence type="inferred from homology"/>
<evidence type="ECO:0000256" key="1">
    <source>
        <dbReference type="ARBA" id="ARBA00001968"/>
    </source>
</evidence>
<reference evidence="10" key="1">
    <citation type="journal article" date="2023" name="G3 (Bethesda)">
        <title>Whole genome assembly and annotation of the endangered Caribbean coral Acropora cervicornis.</title>
        <authorList>
            <person name="Selwyn J.D."/>
            <person name="Vollmer S.V."/>
        </authorList>
    </citation>
    <scope>NUCLEOTIDE SEQUENCE</scope>
    <source>
        <strain evidence="10">K2</strain>
    </source>
</reference>
<dbReference type="GO" id="GO:0046872">
    <property type="term" value="F:metal ion binding"/>
    <property type="evidence" value="ECO:0007669"/>
    <property type="project" value="UniProtKB-KW"/>
</dbReference>
<dbReference type="PANTHER" id="PTHR22930">
    <property type="match status" value="1"/>
</dbReference>
<dbReference type="GO" id="GO:0016787">
    <property type="term" value="F:hydrolase activity"/>
    <property type="evidence" value="ECO:0007669"/>
    <property type="project" value="UniProtKB-KW"/>
</dbReference>
<reference evidence="10" key="2">
    <citation type="journal article" date="2023" name="Science">
        <title>Genomic signatures of disease resistance in endangered staghorn corals.</title>
        <authorList>
            <person name="Vollmer S.V."/>
            <person name="Selwyn J.D."/>
            <person name="Despard B.A."/>
            <person name="Roesel C.L."/>
        </authorList>
    </citation>
    <scope>NUCLEOTIDE SEQUENCE</scope>
    <source>
        <strain evidence="10">K2</strain>
    </source>
</reference>
<dbReference type="EMBL" id="JARQWQ010000107">
    <property type="protein sequence ID" value="KAK2550651.1"/>
    <property type="molecule type" value="Genomic_DNA"/>
</dbReference>
<keyword evidence="6" id="KW-0378">Hydrolase</keyword>
<keyword evidence="5" id="KW-0479">Metal-binding</keyword>
<evidence type="ECO:0000256" key="6">
    <source>
        <dbReference type="ARBA" id="ARBA00022801"/>
    </source>
</evidence>
<dbReference type="Pfam" id="PF13359">
    <property type="entry name" value="DDE_Tnp_4"/>
    <property type="match status" value="1"/>
</dbReference>
<keyword evidence="11" id="KW-1185">Reference proteome</keyword>
<dbReference type="GO" id="GO:0005634">
    <property type="term" value="C:nucleus"/>
    <property type="evidence" value="ECO:0007669"/>
    <property type="project" value="UniProtKB-SubCell"/>
</dbReference>
<accession>A0AAD9UUP5</accession>
<keyword evidence="7" id="KW-0539">Nucleus</keyword>
<protein>
    <submittedName>
        <fullName evidence="10">Protein ANTAGONIST OF LIKE HETEROCHROMATIN PROTEIN 1</fullName>
    </submittedName>
</protein>
<evidence type="ECO:0000256" key="5">
    <source>
        <dbReference type="ARBA" id="ARBA00022723"/>
    </source>
</evidence>
<feature type="domain" description="DDE Tnp4" evidence="8">
    <location>
        <begin position="197"/>
        <end position="361"/>
    </location>
</feature>
<evidence type="ECO:0000313" key="11">
    <source>
        <dbReference type="Proteomes" id="UP001249851"/>
    </source>
</evidence>
<dbReference type="AlphaFoldDB" id="A0AAD9UUP5"/>
<evidence type="ECO:0000259" key="8">
    <source>
        <dbReference type="Pfam" id="PF13359"/>
    </source>
</evidence>
<dbReference type="InterPro" id="IPR058353">
    <property type="entry name" value="DUF8040"/>
</dbReference>
<feature type="domain" description="DUF8040" evidence="9">
    <location>
        <begin position="80"/>
        <end position="161"/>
    </location>
</feature>
<gene>
    <name evidence="10" type="ORF">P5673_028511</name>
</gene>
<dbReference type="PANTHER" id="PTHR22930:SF85">
    <property type="entry name" value="GH03217P-RELATED"/>
    <property type="match status" value="1"/>
</dbReference>
<evidence type="ECO:0000259" key="9">
    <source>
        <dbReference type="Pfam" id="PF26138"/>
    </source>
</evidence>
<dbReference type="GO" id="GO:0004518">
    <property type="term" value="F:nuclease activity"/>
    <property type="evidence" value="ECO:0007669"/>
    <property type="project" value="UniProtKB-KW"/>
</dbReference>
<evidence type="ECO:0000256" key="3">
    <source>
        <dbReference type="ARBA" id="ARBA00006958"/>
    </source>
</evidence>
<comment type="caution">
    <text evidence="10">The sequence shown here is derived from an EMBL/GenBank/DDBJ whole genome shotgun (WGS) entry which is preliminary data.</text>
</comment>
<comment type="similarity">
    <text evidence="3">Belongs to the HARBI1 family.</text>
</comment>
<keyword evidence="4" id="KW-0540">Nuclease</keyword>
<dbReference type="InterPro" id="IPR045249">
    <property type="entry name" value="HARBI1-like"/>
</dbReference>
<comment type="subcellular location">
    <subcellularLocation>
        <location evidence="2">Nucleus</location>
    </subcellularLocation>
</comment>